<comment type="cofactor">
    <cofactor evidence="2">
        <name>Mg(2+)</name>
        <dbReference type="ChEBI" id="CHEBI:18420"/>
    </cofactor>
</comment>
<feature type="active site" evidence="2">
    <location>
        <position position="42"/>
    </location>
</feature>
<dbReference type="NCBIfam" id="TIGR00347">
    <property type="entry name" value="bioD"/>
    <property type="match status" value="1"/>
</dbReference>
<evidence type="ECO:0000256" key="1">
    <source>
        <dbReference type="ARBA" id="ARBA00022756"/>
    </source>
</evidence>
<dbReference type="GO" id="GO:0005524">
    <property type="term" value="F:ATP binding"/>
    <property type="evidence" value="ECO:0007669"/>
    <property type="project" value="UniProtKB-UniRule"/>
</dbReference>
<dbReference type="HAMAP" id="MF_00336">
    <property type="entry name" value="BioD"/>
    <property type="match status" value="1"/>
</dbReference>
<gene>
    <name evidence="2 3" type="primary">bioD</name>
    <name evidence="3" type="ORF">PSU93_05005</name>
</gene>
<feature type="binding site" evidence="2">
    <location>
        <position position="46"/>
    </location>
    <ligand>
        <name>substrate</name>
    </ligand>
</feature>
<keyword evidence="2" id="KW-0067">ATP-binding</keyword>
<dbReference type="Proteomes" id="UP001160519">
    <property type="component" value="Unassembled WGS sequence"/>
</dbReference>
<keyword evidence="2" id="KW-0479">Metal-binding</keyword>
<dbReference type="InterPro" id="IPR004472">
    <property type="entry name" value="DTB_synth_BioD"/>
</dbReference>
<keyword evidence="2 3" id="KW-0436">Ligase</keyword>
<dbReference type="Gene3D" id="3.40.50.300">
    <property type="entry name" value="P-loop containing nucleotide triphosphate hydrolases"/>
    <property type="match status" value="1"/>
</dbReference>
<keyword evidence="1 2" id="KW-0093">Biotin biosynthesis</keyword>
<reference evidence="3" key="1">
    <citation type="submission" date="2023-01" db="EMBL/GenBank/DDBJ databases">
        <title>Biogeochemical cycle of methane in antarctic sediments.</title>
        <authorList>
            <person name="Roldan D.M."/>
            <person name="Menes R.J."/>
        </authorList>
    </citation>
    <scope>NUCLEOTIDE SEQUENCE [LARGE SCALE GENOMIC DNA]</scope>
    <source>
        <strain evidence="3">K-2018 MAG008</strain>
    </source>
</reference>
<comment type="catalytic activity">
    <reaction evidence="2">
        <text>(7R,8S)-7,8-diammoniononanoate + CO2 + ATP = (4R,5S)-dethiobiotin + ADP + phosphate + 3 H(+)</text>
        <dbReference type="Rhea" id="RHEA:15805"/>
        <dbReference type="ChEBI" id="CHEBI:15378"/>
        <dbReference type="ChEBI" id="CHEBI:16526"/>
        <dbReference type="ChEBI" id="CHEBI:30616"/>
        <dbReference type="ChEBI" id="CHEBI:43474"/>
        <dbReference type="ChEBI" id="CHEBI:149469"/>
        <dbReference type="ChEBI" id="CHEBI:149473"/>
        <dbReference type="ChEBI" id="CHEBI:456216"/>
        <dbReference type="EC" id="6.3.3.3"/>
    </reaction>
</comment>
<feature type="binding site" evidence="2">
    <location>
        <position position="21"/>
    </location>
    <ligand>
        <name>Mg(2+)</name>
        <dbReference type="ChEBI" id="CHEBI:18420"/>
    </ligand>
</feature>
<comment type="function">
    <text evidence="2">Catalyzes a mechanistically unusual reaction, the ATP-dependent insertion of CO2 between the N7 and N8 nitrogen atoms of 7,8-diaminopelargonic acid (DAPA, also called 7,8-diammoniononanoate) to form a ureido ring.</text>
</comment>
<evidence type="ECO:0000313" key="4">
    <source>
        <dbReference type="Proteomes" id="UP001160519"/>
    </source>
</evidence>
<comment type="caution">
    <text evidence="3">The sequence shown here is derived from an EMBL/GenBank/DDBJ whole genome shotgun (WGS) entry which is preliminary data.</text>
</comment>
<dbReference type="CDD" id="cd03109">
    <property type="entry name" value="DTBS"/>
    <property type="match status" value="1"/>
</dbReference>
<dbReference type="PANTHER" id="PTHR43210">
    <property type="entry name" value="DETHIOBIOTIN SYNTHETASE"/>
    <property type="match status" value="1"/>
</dbReference>
<accession>A0AA43Q4W0</accession>
<feature type="binding site" evidence="2">
    <location>
        <position position="120"/>
    </location>
    <ligand>
        <name>Mg(2+)</name>
        <dbReference type="ChEBI" id="CHEBI:18420"/>
    </ligand>
</feature>
<evidence type="ECO:0000256" key="2">
    <source>
        <dbReference type="HAMAP-Rule" id="MF_00336"/>
    </source>
</evidence>
<comment type="subunit">
    <text evidence="2">Homodimer.</text>
</comment>
<name>A0AA43Q4W0_9GAMM</name>
<dbReference type="EMBL" id="JAQSDF010000009">
    <property type="protein sequence ID" value="MDI1230492.1"/>
    <property type="molecule type" value="Genomic_DNA"/>
</dbReference>
<keyword evidence="2" id="KW-0460">Magnesium</keyword>
<dbReference type="Pfam" id="PF13500">
    <property type="entry name" value="AAA_26"/>
    <property type="match status" value="1"/>
</dbReference>
<feature type="binding site" evidence="2">
    <location>
        <position position="59"/>
    </location>
    <ligand>
        <name>ATP</name>
        <dbReference type="ChEBI" id="CHEBI:30616"/>
    </ligand>
</feature>
<feature type="binding site" evidence="2">
    <location>
        <position position="59"/>
    </location>
    <ligand>
        <name>Mg(2+)</name>
        <dbReference type="ChEBI" id="CHEBI:18420"/>
    </ligand>
</feature>
<keyword evidence="4" id="KW-1185">Reference proteome</keyword>
<organism evidence="3 4">
    <name type="scientific">Candidatus Methylobacter titanis</name>
    <dbReference type="NCBI Taxonomy" id="3053457"/>
    <lineage>
        <taxon>Bacteria</taxon>
        <taxon>Pseudomonadati</taxon>
        <taxon>Pseudomonadota</taxon>
        <taxon>Gammaproteobacteria</taxon>
        <taxon>Methylococcales</taxon>
        <taxon>Methylococcaceae</taxon>
        <taxon>Methylobacter</taxon>
    </lineage>
</organism>
<keyword evidence="2" id="KW-0547">Nucleotide-binding</keyword>
<dbReference type="GO" id="GO:0000287">
    <property type="term" value="F:magnesium ion binding"/>
    <property type="evidence" value="ECO:0007669"/>
    <property type="project" value="UniProtKB-UniRule"/>
</dbReference>
<dbReference type="GO" id="GO:0005829">
    <property type="term" value="C:cytosol"/>
    <property type="evidence" value="ECO:0007669"/>
    <property type="project" value="TreeGrafter"/>
</dbReference>
<dbReference type="GO" id="GO:0004141">
    <property type="term" value="F:dethiobiotin synthase activity"/>
    <property type="evidence" value="ECO:0007669"/>
    <property type="project" value="UniProtKB-UniRule"/>
</dbReference>
<comment type="similarity">
    <text evidence="2">Belongs to the dethiobiotin synthetase family.</text>
</comment>
<proteinExistence type="inferred from homology"/>
<dbReference type="PANTHER" id="PTHR43210:SF5">
    <property type="entry name" value="DETHIOBIOTIN SYNTHETASE"/>
    <property type="match status" value="1"/>
</dbReference>
<dbReference type="GO" id="GO:0009102">
    <property type="term" value="P:biotin biosynthetic process"/>
    <property type="evidence" value="ECO:0007669"/>
    <property type="project" value="UniProtKB-UniRule"/>
</dbReference>
<comment type="pathway">
    <text evidence="2">Cofactor biosynthesis; biotin biosynthesis; biotin from 7,8-diaminononanoate: step 1/2.</text>
</comment>
<protein>
    <recommendedName>
        <fullName evidence="2">ATP-dependent dethiobiotin synthetase BioD</fullName>
        <ecNumber evidence="2">6.3.3.3</ecNumber>
    </recommendedName>
    <alternativeName>
        <fullName evidence="2">DTB synthetase</fullName>
        <shortName evidence="2">DTBS</shortName>
    </alternativeName>
    <alternativeName>
        <fullName evidence="2">Dethiobiotin synthase</fullName>
    </alternativeName>
</protein>
<dbReference type="InterPro" id="IPR027417">
    <property type="entry name" value="P-loop_NTPase"/>
</dbReference>
<comment type="caution">
    <text evidence="2">Lacks conserved residue(s) required for the propagation of feature annotation.</text>
</comment>
<dbReference type="SUPFAM" id="SSF52540">
    <property type="entry name" value="P-loop containing nucleoside triphosphate hydrolases"/>
    <property type="match status" value="1"/>
</dbReference>
<feature type="binding site" evidence="2">
    <location>
        <begin position="120"/>
        <end position="123"/>
    </location>
    <ligand>
        <name>ATP</name>
        <dbReference type="ChEBI" id="CHEBI:30616"/>
    </ligand>
</feature>
<evidence type="ECO:0000313" key="3">
    <source>
        <dbReference type="EMBL" id="MDI1230492.1"/>
    </source>
</evidence>
<sequence>MANPIPHGLFVTGTDTGVGKTRITAALARLLSERNLIVRPRKPVESGCRQEGDRLVPEDARTLQAAARSDEPLERICPYSFEPALSPERAAALAGTSLTLDEIRAACLQGVAENDFLLVEGAGGFYSPLTSGVLNADLAAALSLPVLLVTADRLGCIGHTLMAVEAINRRGLVLAGVVLNRIQNHDDPRMNNAEDLSLWLGQQVLVTGRFDDNATDPGWMQLRPALATLADRLAGGNRDLMSKELS</sequence>
<feature type="binding site" evidence="2">
    <location>
        <begin position="180"/>
        <end position="181"/>
    </location>
    <ligand>
        <name>ATP</name>
        <dbReference type="ChEBI" id="CHEBI:30616"/>
    </ligand>
</feature>
<keyword evidence="2" id="KW-0963">Cytoplasm</keyword>
<dbReference type="AlphaFoldDB" id="A0AA43Q4W0"/>
<dbReference type="EC" id="6.3.3.3" evidence="2"/>
<comment type="subcellular location">
    <subcellularLocation>
        <location evidence="2">Cytoplasm</location>
    </subcellularLocation>
</comment>